<keyword evidence="4" id="KW-1185">Reference proteome</keyword>
<feature type="signal peptide" evidence="1">
    <location>
        <begin position="1"/>
        <end position="19"/>
    </location>
</feature>
<proteinExistence type="predicted"/>
<organism evidence="3 4">
    <name type="scientific">Chitinophaga oryziterrae</name>
    <dbReference type="NCBI Taxonomy" id="1031224"/>
    <lineage>
        <taxon>Bacteria</taxon>
        <taxon>Pseudomonadati</taxon>
        <taxon>Bacteroidota</taxon>
        <taxon>Chitinophagia</taxon>
        <taxon>Chitinophagales</taxon>
        <taxon>Chitinophagaceae</taxon>
        <taxon>Chitinophaga</taxon>
    </lineage>
</organism>
<dbReference type="Proteomes" id="UP000468388">
    <property type="component" value="Unassembled WGS sequence"/>
</dbReference>
<reference evidence="3 4" key="1">
    <citation type="submission" date="2019-12" db="EMBL/GenBank/DDBJ databases">
        <title>The draft genomic sequence of strain Chitinophaga oryziterrae JCM 16595.</title>
        <authorList>
            <person name="Zhang X."/>
        </authorList>
    </citation>
    <scope>NUCLEOTIDE SEQUENCE [LARGE SCALE GENOMIC DNA]</scope>
    <source>
        <strain evidence="3 4">JCM 16595</strain>
    </source>
</reference>
<accession>A0A6N8J3L0</accession>
<dbReference type="InterPro" id="IPR025381">
    <property type="entry name" value="DUF4296"/>
</dbReference>
<dbReference type="OrthoDB" id="655149at2"/>
<feature type="chain" id="PRO_5026708984" evidence="1">
    <location>
        <begin position="20"/>
        <end position="161"/>
    </location>
</feature>
<evidence type="ECO:0000313" key="4">
    <source>
        <dbReference type="Proteomes" id="UP000468388"/>
    </source>
</evidence>
<dbReference type="Pfam" id="PF14129">
    <property type="entry name" value="DUF4296"/>
    <property type="match status" value="1"/>
</dbReference>
<evidence type="ECO:0000256" key="1">
    <source>
        <dbReference type="SAM" id="SignalP"/>
    </source>
</evidence>
<evidence type="ECO:0000259" key="2">
    <source>
        <dbReference type="Pfam" id="PF14129"/>
    </source>
</evidence>
<feature type="domain" description="DUF4296" evidence="2">
    <location>
        <begin position="23"/>
        <end position="112"/>
    </location>
</feature>
<gene>
    <name evidence="3" type="ORF">GO495_01665</name>
</gene>
<protein>
    <submittedName>
        <fullName evidence="3">DUF4296 domain-containing protein</fullName>
    </submittedName>
</protein>
<keyword evidence="1" id="KW-0732">Signal</keyword>
<name>A0A6N8J3L0_9BACT</name>
<dbReference type="EMBL" id="WRXO01000001">
    <property type="protein sequence ID" value="MVT39278.1"/>
    <property type="molecule type" value="Genomic_DNA"/>
</dbReference>
<evidence type="ECO:0000313" key="3">
    <source>
        <dbReference type="EMBL" id="MVT39278.1"/>
    </source>
</evidence>
<sequence length="161" mass="18634">MYRTVIVFLLLFTIACGQADRVPEGVLSKEEMRDVLIDMNLADVYSSESGDHGMPLLDSVRQGKVKIYYTQILQLHKITVKQFRKSYDFYESHPDRFKEVYDMMKDVVTADKDAIENGNLVKEYINNPQTPLPFGKNVLISAVRDTIIPFVKKNKRVELKR</sequence>
<dbReference type="PROSITE" id="PS51257">
    <property type="entry name" value="PROKAR_LIPOPROTEIN"/>
    <property type="match status" value="1"/>
</dbReference>
<comment type="caution">
    <text evidence="3">The sequence shown here is derived from an EMBL/GenBank/DDBJ whole genome shotgun (WGS) entry which is preliminary data.</text>
</comment>
<dbReference type="RefSeq" id="WP_157297966.1">
    <property type="nucleotide sequence ID" value="NZ_BAAAZB010000005.1"/>
</dbReference>
<dbReference type="AlphaFoldDB" id="A0A6N8J3L0"/>